<name>A0A6J5KMH4_9CAUD</name>
<reference evidence="1" key="1">
    <citation type="submission" date="2020-04" db="EMBL/GenBank/DDBJ databases">
        <authorList>
            <person name="Chiriac C."/>
            <person name="Salcher M."/>
            <person name="Ghai R."/>
            <person name="Kavagutti S V."/>
        </authorList>
    </citation>
    <scope>NUCLEOTIDE SEQUENCE</scope>
</reference>
<organism evidence="1">
    <name type="scientific">uncultured Caudovirales phage</name>
    <dbReference type="NCBI Taxonomy" id="2100421"/>
    <lineage>
        <taxon>Viruses</taxon>
        <taxon>Duplodnaviria</taxon>
        <taxon>Heunggongvirae</taxon>
        <taxon>Uroviricota</taxon>
        <taxon>Caudoviricetes</taxon>
        <taxon>Peduoviridae</taxon>
        <taxon>Maltschvirus</taxon>
        <taxon>Maltschvirus maltsch</taxon>
    </lineage>
</organism>
<protein>
    <submittedName>
        <fullName evidence="1">Tip attachment protein J</fullName>
    </submittedName>
</protein>
<gene>
    <name evidence="1" type="ORF">UFOVP11_17</name>
</gene>
<dbReference type="EMBL" id="LR796147">
    <property type="protein sequence ID" value="CAB4121429.1"/>
    <property type="molecule type" value="Genomic_DNA"/>
</dbReference>
<proteinExistence type="predicted"/>
<sequence>MHIKIIVFLFLSAFALPSFAIGVTIATALGMVLASGALTTAGMALAMAINMVVATIVTKAFANQPSYDSGASGSSPNLGNRQQISPASDNKLPVVYGQAYIGGTVTDLTISDNNQELYYVISICEVTNTNAGQTADTITFGNVYFGGKKVVFQGNGYTVASLLDESTGISDTTVNGKIEFYLYRNGSNAPANSSQTAIQVLSNASLSYQWDAAKLMTNCAFAILHLSYSQSANIRGLENTKFQVTNSRTNTGDCFYDYLINTRYGCSIGSTQIDTTSLASLTTYSNGSFAYTGSDGNPATQPRFKFNGTLDTSRTVMANLQDMATCCDCLIKYNEITAKWGVIVQSPTYTAVMDINDSNMISAIQITPMDIAASYNVIECKFPDSSNQDAFNSATFDLAEIDPALLYPNEPVNKLSLSLPLTNNDVTAQYIANRFLKAGREDLQVEVSVSFIGVQLDAGDIVALTNSNYGWVAKPFRINKVVQQFNDDGSIAVQLNMSEYNATVFDDVSITQFQPAPNTGIGDPTFFGIPDAPAIISQYPTVTNPSFIVQVRTSLAGITQYAEVWYSAFANPLQEQMYFAGTSEIQSNGTPWNVYTLLPNITLTNVPAGNWYFFSRMVNSLASSAYSPPSTLLQWRPSTYQFTDKYLNVAYATDIVGTGFSLNPRGKTYYGLHNTSGTDVSTTPADYTWYLAPSAFNSTGALVYLLFSNRTGRKFSFSTGFAAYAANTGAFVPTSTVVYDPSVWAGLPDGTNNIDLDARTGQLIQTGTTTVGTGEIAISNNSQGNIVASLQQYLDFGGPYTKTSAVATITVDIYGRIVGFAAPDDFNYTQQVFTATSGQTVFTVTRATGYISGQCWVMKNGCKLSPSEYTDTGGATGTVTLTVGATTGDIITITSFKSVNASTGVYASFTLNSATLTNQATYTATGYTLNTGYELLFLNGTLVNAQDYDISGQDITFIGNATGVLEVLQWSSNNLGVANGTPVNIDAFTVISQTIYPFSYNINAFNLFSNGVLFKQTIDYTTATGTYTLADTPTTNTIIMTQQTFARTGAV</sequence>
<evidence type="ECO:0000313" key="1">
    <source>
        <dbReference type="EMBL" id="CAB4121429.1"/>
    </source>
</evidence>
<accession>A0A6J5KMH4</accession>